<evidence type="ECO:0000259" key="5">
    <source>
        <dbReference type="Pfam" id="PF07731"/>
    </source>
</evidence>
<reference evidence="7" key="1">
    <citation type="journal article" date="2017" name="bioRxiv">
        <title>Comparative analysis of the genomes of Stylophora pistillata and Acropora digitifera provides evidence for extensive differences between species of corals.</title>
        <authorList>
            <person name="Voolstra C.R."/>
            <person name="Li Y."/>
            <person name="Liew Y.J."/>
            <person name="Baumgarten S."/>
            <person name="Zoccola D."/>
            <person name="Flot J.-F."/>
            <person name="Tambutte S."/>
            <person name="Allemand D."/>
            <person name="Aranda M."/>
        </authorList>
    </citation>
    <scope>NUCLEOTIDE SEQUENCE [LARGE SCALE GENOMIC DNA]</scope>
</reference>
<dbReference type="OrthoDB" id="10315223at2759"/>
<organism evidence="6 7">
    <name type="scientific">Stylophora pistillata</name>
    <name type="common">Smooth cauliflower coral</name>
    <dbReference type="NCBI Taxonomy" id="50429"/>
    <lineage>
        <taxon>Eukaryota</taxon>
        <taxon>Metazoa</taxon>
        <taxon>Cnidaria</taxon>
        <taxon>Anthozoa</taxon>
        <taxon>Hexacorallia</taxon>
        <taxon>Scleractinia</taxon>
        <taxon>Astrocoeniina</taxon>
        <taxon>Pocilloporidae</taxon>
        <taxon>Stylophora</taxon>
    </lineage>
</organism>
<feature type="compositionally biased region" description="Polar residues" evidence="4">
    <location>
        <begin position="623"/>
        <end position="645"/>
    </location>
</feature>
<dbReference type="InterPro" id="IPR002355">
    <property type="entry name" value="Cu_oxidase_Cu_BS"/>
</dbReference>
<dbReference type="InterPro" id="IPR011706">
    <property type="entry name" value="Cu-oxidase_C"/>
</dbReference>
<evidence type="ECO:0000256" key="2">
    <source>
        <dbReference type="ARBA" id="ARBA00023002"/>
    </source>
</evidence>
<dbReference type="PROSITE" id="PS00079">
    <property type="entry name" value="MULTICOPPER_OXIDASE1"/>
    <property type="match status" value="1"/>
</dbReference>
<dbReference type="EMBL" id="LSMT01000601">
    <property type="protein sequence ID" value="PFX15863.1"/>
    <property type="molecule type" value="Genomic_DNA"/>
</dbReference>
<evidence type="ECO:0000313" key="6">
    <source>
        <dbReference type="EMBL" id="PFX15863.1"/>
    </source>
</evidence>
<keyword evidence="3" id="KW-0186">Copper</keyword>
<dbReference type="STRING" id="50429.A0A2B4RG96"/>
<dbReference type="InterPro" id="IPR045087">
    <property type="entry name" value="Cu-oxidase_fam"/>
</dbReference>
<evidence type="ECO:0000313" key="7">
    <source>
        <dbReference type="Proteomes" id="UP000225706"/>
    </source>
</evidence>
<dbReference type="AlphaFoldDB" id="A0A2B4RG96"/>
<dbReference type="InterPro" id="IPR008972">
    <property type="entry name" value="Cupredoxin"/>
</dbReference>
<dbReference type="GO" id="GO:0006826">
    <property type="term" value="P:iron ion transport"/>
    <property type="evidence" value="ECO:0007669"/>
    <property type="project" value="TreeGrafter"/>
</dbReference>
<accession>A0A2B4RG96</accession>
<keyword evidence="2" id="KW-0560">Oxidoreductase</keyword>
<dbReference type="GO" id="GO:0005886">
    <property type="term" value="C:plasma membrane"/>
    <property type="evidence" value="ECO:0007669"/>
    <property type="project" value="TreeGrafter"/>
</dbReference>
<keyword evidence="7" id="KW-1185">Reference proteome</keyword>
<dbReference type="CDD" id="cd13905">
    <property type="entry name" value="CuRO_3_tcLLC2_insect_like"/>
    <property type="match status" value="1"/>
</dbReference>
<gene>
    <name evidence="6" type="primary">IRX12</name>
    <name evidence="6" type="ORF">AWC38_SpisGene19895</name>
</gene>
<evidence type="ECO:0000256" key="3">
    <source>
        <dbReference type="ARBA" id="ARBA00023008"/>
    </source>
</evidence>
<dbReference type="GO" id="GO:0016491">
    <property type="term" value="F:oxidoreductase activity"/>
    <property type="evidence" value="ECO:0007669"/>
    <property type="project" value="UniProtKB-KW"/>
</dbReference>
<dbReference type="PANTHER" id="PTHR11709">
    <property type="entry name" value="MULTI-COPPER OXIDASE"/>
    <property type="match status" value="1"/>
</dbReference>
<dbReference type="GO" id="GO:0005507">
    <property type="term" value="F:copper ion binding"/>
    <property type="evidence" value="ECO:0007669"/>
    <property type="project" value="InterPro"/>
</dbReference>
<feature type="compositionally biased region" description="Basic and acidic residues" evidence="4">
    <location>
        <begin position="613"/>
        <end position="622"/>
    </location>
</feature>
<evidence type="ECO:0000256" key="4">
    <source>
        <dbReference type="SAM" id="MobiDB-lite"/>
    </source>
</evidence>
<proteinExistence type="predicted"/>
<feature type="region of interest" description="Disordered" evidence="4">
    <location>
        <begin position="675"/>
        <end position="698"/>
    </location>
</feature>
<keyword evidence="1" id="KW-0479">Metal-binding</keyword>
<dbReference type="Proteomes" id="UP000225706">
    <property type="component" value="Unassembled WGS sequence"/>
</dbReference>
<dbReference type="PANTHER" id="PTHR11709:SF394">
    <property type="entry name" value="FI03373P-RELATED"/>
    <property type="match status" value="1"/>
</dbReference>
<protein>
    <submittedName>
        <fullName evidence="6">Laccase-4</fullName>
    </submittedName>
</protein>
<feature type="compositionally biased region" description="Basic and acidic residues" evidence="4">
    <location>
        <begin position="688"/>
        <end position="698"/>
    </location>
</feature>
<feature type="domain" description="Plastocyanin-like" evidence="5">
    <location>
        <begin position="16"/>
        <end position="158"/>
    </location>
</feature>
<name>A0A2B4RG96_STYPI</name>
<comment type="caution">
    <text evidence="6">The sequence shown here is derived from an EMBL/GenBank/DDBJ whole genome shotgun (WGS) entry which is preliminary data.</text>
</comment>
<dbReference type="PROSITE" id="PS00080">
    <property type="entry name" value="MULTICOPPER_OXIDASE2"/>
    <property type="match status" value="1"/>
</dbReference>
<dbReference type="Pfam" id="PF07731">
    <property type="entry name" value="Cu-oxidase_2"/>
    <property type="match status" value="1"/>
</dbReference>
<evidence type="ECO:0000256" key="1">
    <source>
        <dbReference type="ARBA" id="ARBA00022723"/>
    </source>
</evidence>
<dbReference type="SUPFAM" id="SSF49503">
    <property type="entry name" value="Cupredoxins"/>
    <property type="match status" value="1"/>
</dbReference>
<feature type="region of interest" description="Disordered" evidence="4">
    <location>
        <begin position="583"/>
        <end position="646"/>
    </location>
</feature>
<dbReference type="InterPro" id="IPR033138">
    <property type="entry name" value="Cu_oxidase_CS"/>
</dbReference>
<dbReference type="Gene3D" id="2.60.40.420">
    <property type="entry name" value="Cupredoxins - blue copper proteins"/>
    <property type="match status" value="1"/>
</dbReference>
<sequence>MCDLRADCNPSTLECSCVHMIDIPYNKTIQLVFSSIGAAPSAHPIHLHGHTFHVVAVGYPEYNKTTGFIQKRNSDIYCADINCAKKGCGNNSCTRPSWRTEPMHFSINDRTIRKDTVMVPSGGYVVINFLSDNPGQWFLHCHKELHQLEGMAMIVNEALEEQRKLYPPKGMNKCGDFILSEKNYPRFRTLFRLAAYQFPHRIVYKNIIDKGGRIVPNTGWFINVNNSKIISAFGLFRDKTPPTWERGQIVGYSLVSAMGEVHFKRDFGGDSTIFKFPSLVNAIYLDKIPKWSKLTVGQTVLVELLPGNFHTGKIVARFNSTVADTNKRKVTVQISKRKKTFDYQNVRIKALRAKDPLQEPFEEKSKKLTEEKKSNTGVMLWSIAGCIVLINTLAVCLWGNAPKEISNEERLRQAIIKEMEETLGVKKEEEQEQTMLSKIASCLRRLIQGPSKTTEDDFKIALKPIKIDTNMEIGQQWHIEMEHRNNNKTNMMSTADEARTDLNENDINIESIPFENDMDMNLGIESDKTTELETTEYATTENVIEAALEAAKNDNHIDSQTIGIDIRDDSTETVEGVETGLLKSENEIMSDSTTTENAIETAENDSKINSQKDVNEIKDDSTATKNDVNTGLETSENETRNGSMTTEHEGKLALATLENDMKVDSKTIENYINDSRATENDVETGLETSEKEDKMDSKTTENVINDLTTENRIITDLKRNKNDNKMDSQMIEN</sequence>